<name>A0A381S767_9ZZZZ</name>
<dbReference type="SUPFAM" id="SSF54611">
    <property type="entry name" value="SecB-like"/>
    <property type="match status" value="1"/>
</dbReference>
<dbReference type="InterPro" id="IPR035958">
    <property type="entry name" value="SecB-like_sf"/>
</dbReference>
<dbReference type="Gene3D" id="3.10.420.10">
    <property type="entry name" value="SecB-like"/>
    <property type="match status" value="1"/>
</dbReference>
<dbReference type="NCBIfam" id="NF004393">
    <property type="entry name" value="PRK05751.1-4"/>
    <property type="match status" value="1"/>
</dbReference>
<dbReference type="AlphaFoldDB" id="A0A381S767"/>
<dbReference type="PRINTS" id="PR01594">
    <property type="entry name" value="SECBCHAPRONE"/>
</dbReference>
<accession>A0A381S767</accession>
<dbReference type="GO" id="GO:0051082">
    <property type="term" value="F:unfolded protein binding"/>
    <property type="evidence" value="ECO:0007669"/>
    <property type="project" value="InterPro"/>
</dbReference>
<feature type="non-terminal residue" evidence="1">
    <location>
        <position position="1"/>
    </location>
</feature>
<dbReference type="GO" id="GO:0051262">
    <property type="term" value="P:protein tetramerization"/>
    <property type="evidence" value="ECO:0007669"/>
    <property type="project" value="InterPro"/>
</dbReference>
<dbReference type="PANTHER" id="PTHR36918">
    <property type="match status" value="1"/>
</dbReference>
<protein>
    <recommendedName>
        <fullName evidence="2">Protein-export chaperone SecB</fullName>
    </recommendedName>
</protein>
<dbReference type="NCBIfam" id="TIGR00809">
    <property type="entry name" value="secB"/>
    <property type="match status" value="1"/>
</dbReference>
<dbReference type="Pfam" id="PF02556">
    <property type="entry name" value="SecB"/>
    <property type="match status" value="1"/>
</dbReference>
<dbReference type="HAMAP" id="MF_00821">
    <property type="entry name" value="SecB"/>
    <property type="match status" value="1"/>
</dbReference>
<dbReference type="EMBL" id="UINC01002466">
    <property type="protein sequence ID" value="SUZ96983.1"/>
    <property type="molecule type" value="Genomic_DNA"/>
</dbReference>
<reference evidence="1" key="1">
    <citation type="submission" date="2018-05" db="EMBL/GenBank/DDBJ databases">
        <authorList>
            <person name="Lanie J.A."/>
            <person name="Ng W.-L."/>
            <person name="Kazmierczak K.M."/>
            <person name="Andrzejewski T.M."/>
            <person name="Davidsen T.M."/>
            <person name="Wayne K.J."/>
            <person name="Tettelin H."/>
            <person name="Glass J.I."/>
            <person name="Rusch D."/>
            <person name="Podicherti R."/>
            <person name="Tsui H.-C.T."/>
            <person name="Winkler M.E."/>
        </authorList>
    </citation>
    <scope>NUCLEOTIDE SEQUENCE</scope>
</reference>
<proteinExistence type="inferred from homology"/>
<dbReference type="InterPro" id="IPR003708">
    <property type="entry name" value="SecB"/>
</dbReference>
<gene>
    <name evidence="1" type="ORF">METZ01_LOCUS49837</name>
</gene>
<evidence type="ECO:0008006" key="2">
    <source>
        <dbReference type="Google" id="ProtNLM"/>
    </source>
</evidence>
<dbReference type="GO" id="GO:0015031">
    <property type="term" value="P:protein transport"/>
    <property type="evidence" value="ECO:0007669"/>
    <property type="project" value="InterPro"/>
</dbReference>
<sequence>VTEETINLQIAIERIYLRDLSFESPRAPGVFREAWKPEVQVDINTRTNQLDESRYEVVLKVTLDAKLEGNSVAIIELEQAGIFRVEGGKDEAIEPVLAVACPKMLFPYVRETIDGMMTRGTMPPFMLAPVNFDALFAQALQQQQSTESGETLN</sequence>
<evidence type="ECO:0000313" key="1">
    <source>
        <dbReference type="EMBL" id="SUZ96983.1"/>
    </source>
</evidence>
<organism evidence="1">
    <name type="scientific">marine metagenome</name>
    <dbReference type="NCBI Taxonomy" id="408172"/>
    <lineage>
        <taxon>unclassified sequences</taxon>
        <taxon>metagenomes</taxon>
        <taxon>ecological metagenomes</taxon>
    </lineage>
</organism>
<dbReference type="PANTHER" id="PTHR36918:SF1">
    <property type="entry name" value="PROTEIN-EXPORT PROTEIN SECB"/>
    <property type="match status" value="1"/>
</dbReference>